<dbReference type="EMBL" id="PSZO01000020">
    <property type="protein sequence ID" value="TCG10828.1"/>
    <property type="molecule type" value="Genomic_DNA"/>
</dbReference>
<dbReference type="Proteomes" id="UP000294192">
    <property type="component" value="Unassembled WGS sequence"/>
</dbReference>
<keyword evidence="2" id="KW-1185">Reference proteome</keyword>
<sequence>MLNDIIFGDTNIVSSESNGLYLPLTKEIFLNIDWWKNSNRISNKKKIDGIFSTINHEYGHHISNMYLNTSYAFDSWQGDDGYVPLNTTGDVFSPTHWNKEFTETFYETLNYNNKELSPYKSNRINSISSKISLFDLFWKANGLKKVKWVDENYEFGLPVSHFENSQGELFIPRFKGVHSEEFNEYRYSLDEIVTRQLGQLMNVYKIPDNESLIGSMVHDPDKNTNSAETFLLDANSSIQIGTSFTNQRHLGLAGLKKVNGKWIVTNDEGFYKDYIFGKNKDIDGKLISRAKRIYDSFTTSMGYGKLISNIYAKNKTFATVDPTTLNISAKYSDDNLDEKSFKISGFAPKNVSGIYRGDLKNINEENLHRFGSIKDRIGLWSFNRKSKLLSQDVDYSISKGAITKKDWIPYITNDYIDASYDYNGGFMWWIDDNSNNKLDPGELKPTTKIIGTTNSVELKRDMLNQWIPISTFRQSWGEGLKFPRITVSEDGLGIELTKY</sequence>
<dbReference type="InterPro" id="IPR018247">
    <property type="entry name" value="EF_Hand_1_Ca_BS"/>
</dbReference>
<evidence type="ECO:0000313" key="1">
    <source>
        <dbReference type="EMBL" id="TCG10828.1"/>
    </source>
</evidence>
<gene>
    <name evidence="1" type="ORF">C4B24_03810</name>
</gene>
<dbReference type="InterPro" id="IPR054786">
    <property type="entry name" value="MYPU_1760-like"/>
</dbReference>
<reference evidence="1 2" key="1">
    <citation type="submission" date="2018-02" db="EMBL/GenBank/DDBJ databases">
        <title>Mycoplasma marinum and Mycoplasma todarodis sp. nov., moderately halophilic and psychrotolerant mycoplasmas isolated from cephalopods.</title>
        <authorList>
            <person name="Viver T."/>
        </authorList>
    </citation>
    <scope>NUCLEOTIDE SEQUENCE [LARGE SCALE GENOMIC DNA]</scope>
    <source>
        <strain evidence="1 2">PE</strain>
    </source>
</reference>
<comment type="caution">
    <text evidence="1">The sequence shown here is derived from an EMBL/GenBank/DDBJ whole genome shotgun (WGS) entry which is preliminary data.</text>
</comment>
<dbReference type="AlphaFoldDB" id="A0A4V2NI38"/>
<organism evidence="1 2">
    <name type="scientific">Mycoplasma marinum</name>
    <dbReference type="NCBI Taxonomy" id="1937190"/>
    <lineage>
        <taxon>Bacteria</taxon>
        <taxon>Bacillati</taxon>
        <taxon>Mycoplasmatota</taxon>
        <taxon>Mollicutes</taxon>
        <taxon>Mycoplasmataceae</taxon>
        <taxon>Mycoplasma</taxon>
    </lineage>
</organism>
<dbReference type="PROSITE" id="PS00018">
    <property type="entry name" value="EF_HAND_1"/>
    <property type="match status" value="1"/>
</dbReference>
<accession>A0A4V2NI38</accession>
<dbReference type="OrthoDB" id="393673at2"/>
<name>A0A4V2NI38_9MOLU</name>
<dbReference type="RefSeq" id="WP_131599439.1">
    <property type="nucleotide sequence ID" value="NZ_CBDBYK010000009.1"/>
</dbReference>
<evidence type="ECO:0000313" key="2">
    <source>
        <dbReference type="Proteomes" id="UP000294192"/>
    </source>
</evidence>
<protein>
    <submittedName>
        <fullName evidence="1">Uncharacterized protein</fullName>
    </submittedName>
</protein>
<proteinExistence type="predicted"/>
<dbReference type="NCBIfam" id="NF045830">
    <property type="entry name" value="MYPU_1760_HExxH"/>
    <property type="match status" value="1"/>
</dbReference>